<dbReference type="InterPro" id="IPR009045">
    <property type="entry name" value="Zn_M74/Hedgehog-like"/>
</dbReference>
<dbReference type="SUPFAM" id="SSF55166">
    <property type="entry name" value="Hedgehog/DD-peptidase"/>
    <property type="match status" value="1"/>
</dbReference>
<evidence type="ECO:0000313" key="2">
    <source>
        <dbReference type="EMBL" id="MBT0771774.1"/>
    </source>
</evidence>
<name>A0ABS5TQ93_9ACTN</name>
<dbReference type="PANTHER" id="PTHR34385">
    <property type="entry name" value="D-ALANYL-D-ALANINE CARBOXYPEPTIDASE"/>
    <property type="match status" value="1"/>
</dbReference>
<dbReference type="PANTHER" id="PTHR34385:SF1">
    <property type="entry name" value="PEPTIDOGLYCAN L-ALANYL-D-GLUTAMATE ENDOPEPTIDASE CWLK"/>
    <property type="match status" value="1"/>
</dbReference>
<keyword evidence="3" id="KW-1185">Reference proteome</keyword>
<evidence type="ECO:0000259" key="1">
    <source>
        <dbReference type="Pfam" id="PF02557"/>
    </source>
</evidence>
<protein>
    <submittedName>
        <fullName evidence="2">M15 family metallopeptidase</fullName>
    </submittedName>
</protein>
<accession>A0ABS5TQ93</accession>
<dbReference type="Proteomes" id="UP001197247">
    <property type="component" value="Unassembled WGS sequence"/>
</dbReference>
<dbReference type="EMBL" id="JAHBAY010000010">
    <property type="protein sequence ID" value="MBT0771774.1"/>
    <property type="molecule type" value="Genomic_DNA"/>
</dbReference>
<dbReference type="Pfam" id="PF02557">
    <property type="entry name" value="VanY"/>
    <property type="match status" value="1"/>
</dbReference>
<proteinExistence type="predicted"/>
<dbReference type="RefSeq" id="WP_214158145.1">
    <property type="nucleotide sequence ID" value="NZ_JAHBAY010000010.1"/>
</dbReference>
<comment type="caution">
    <text evidence="2">The sequence shown here is derived from an EMBL/GenBank/DDBJ whole genome shotgun (WGS) entry which is preliminary data.</text>
</comment>
<reference evidence="2 3" key="1">
    <citation type="submission" date="2021-05" db="EMBL/GenBank/DDBJ databases">
        <title>Kineosporia and Streptomyces sp. nov. two new marine actinobacteria isolated from Coral.</title>
        <authorList>
            <person name="Buangrab K."/>
            <person name="Sutthacheep M."/>
            <person name="Yeemin T."/>
            <person name="Harunari E."/>
            <person name="Igarashi Y."/>
            <person name="Kanchanasin P."/>
            <person name="Tanasupawat S."/>
            <person name="Phongsopitanun W."/>
        </authorList>
    </citation>
    <scope>NUCLEOTIDE SEQUENCE [LARGE SCALE GENOMIC DNA]</scope>
    <source>
        <strain evidence="2 3">J2-2</strain>
    </source>
</reference>
<gene>
    <name evidence="2" type="ORF">KIH74_22730</name>
</gene>
<sequence>MLMLSLYGGGGGPVEGEAASGCAVDVDTSGTVTELTEPEQQDNARTIIQVGLRLRVPSRGLTVAIATAMQESKLQNLSGGDRDSLGLFQQRPSSGWGTPAQIMDPVLAAEAFFGRAKHTPNPGLLDVQGWESMSITDAAQAVQRSAFPLAYAQWAPLAVKVVDQVTGGQESAAAPVCGGGGASAGSCKGPTDFSGYENGRIPAEALCALKFAPGHHLRSDAANAAEQLAAAYKAHFGSKLCVSDAYRDYQGQVEAKKKWEAQGKPQNAATPGTSNHGWGTALDLGCGVNEGYHTPQYLWIKTNGPSYGWHCPAWAVEGGSGPHEPWHIEYGTS</sequence>
<organism evidence="2 3">
    <name type="scientific">Kineosporia corallincola</name>
    <dbReference type="NCBI Taxonomy" id="2835133"/>
    <lineage>
        <taxon>Bacteria</taxon>
        <taxon>Bacillati</taxon>
        <taxon>Actinomycetota</taxon>
        <taxon>Actinomycetes</taxon>
        <taxon>Kineosporiales</taxon>
        <taxon>Kineosporiaceae</taxon>
        <taxon>Kineosporia</taxon>
    </lineage>
</organism>
<evidence type="ECO:0000313" key="3">
    <source>
        <dbReference type="Proteomes" id="UP001197247"/>
    </source>
</evidence>
<dbReference type="InterPro" id="IPR052179">
    <property type="entry name" value="DD-CPase-like"/>
</dbReference>
<dbReference type="InterPro" id="IPR003709">
    <property type="entry name" value="VanY-like_core_dom"/>
</dbReference>
<dbReference type="CDD" id="cd14814">
    <property type="entry name" value="Peptidase_M15"/>
    <property type="match status" value="1"/>
</dbReference>
<dbReference type="Gene3D" id="3.30.1380.10">
    <property type="match status" value="1"/>
</dbReference>
<feature type="domain" description="D-alanyl-D-alanine carboxypeptidase-like core" evidence="1">
    <location>
        <begin position="215"/>
        <end position="330"/>
    </location>
</feature>